<organism evidence="6 7">
    <name type="scientific">Eiseniibacteriota bacterium</name>
    <dbReference type="NCBI Taxonomy" id="2212470"/>
    <lineage>
        <taxon>Bacteria</taxon>
        <taxon>Candidatus Eiseniibacteriota</taxon>
    </lineage>
</organism>
<evidence type="ECO:0000313" key="7">
    <source>
        <dbReference type="Proteomes" id="UP000807850"/>
    </source>
</evidence>
<keyword evidence="2 5" id="KW-0540">Nuclease</keyword>
<keyword evidence="5" id="KW-0800">Toxin</keyword>
<dbReference type="HAMAP" id="MF_00265">
    <property type="entry name" value="VapC_Nob1"/>
    <property type="match status" value="1"/>
</dbReference>
<keyword evidence="4 5" id="KW-0378">Hydrolase</keyword>
<dbReference type="EMBL" id="JACQAY010000108">
    <property type="protein sequence ID" value="MBI3539348.1"/>
    <property type="molecule type" value="Genomic_DNA"/>
</dbReference>
<comment type="caution">
    <text evidence="6">The sequence shown here is derived from an EMBL/GenBank/DDBJ whole genome shotgun (WGS) entry which is preliminary data.</text>
</comment>
<evidence type="ECO:0000256" key="5">
    <source>
        <dbReference type="HAMAP-Rule" id="MF_00265"/>
    </source>
</evidence>
<proteinExistence type="inferred from homology"/>
<dbReference type="AlphaFoldDB" id="A0A9D6QM38"/>
<comment type="cofactor">
    <cofactor evidence="5">
        <name>Mg(2+)</name>
        <dbReference type="ChEBI" id="CHEBI:18420"/>
    </cofactor>
</comment>
<keyword evidence="1 5" id="KW-1277">Toxin-antitoxin system</keyword>
<dbReference type="GO" id="GO:0004540">
    <property type="term" value="F:RNA nuclease activity"/>
    <property type="evidence" value="ECO:0007669"/>
    <property type="project" value="InterPro"/>
</dbReference>
<evidence type="ECO:0000256" key="1">
    <source>
        <dbReference type="ARBA" id="ARBA00022649"/>
    </source>
</evidence>
<comment type="caution">
    <text evidence="5">Lacks conserved residue(s) required for the propagation of feature annotation.</text>
</comment>
<comment type="similarity">
    <text evidence="5">Belongs to the PINc/VapC protein family.</text>
</comment>
<reference evidence="6" key="1">
    <citation type="submission" date="2020-07" db="EMBL/GenBank/DDBJ databases">
        <title>Huge and variable diversity of episymbiotic CPR bacteria and DPANN archaea in groundwater ecosystems.</title>
        <authorList>
            <person name="He C.Y."/>
            <person name="Keren R."/>
            <person name="Whittaker M."/>
            <person name="Farag I.F."/>
            <person name="Doudna J."/>
            <person name="Cate J.H.D."/>
            <person name="Banfield J.F."/>
        </authorList>
    </citation>
    <scope>NUCLEOTIDE SEQUENCE</scope>
    <source>
        <strain evidence="6">NC_groundwater_928_Pr1_S-0.2um_72_17</strain>
    </source>
</reference>
<keyword evidence="5" id="KW-0460">Magnesium</keyword>
<dbReference type="SUPFAM" id="SSF88723">
    <property type="entry name" value="PIN domain-like"/>
    <property type="match status" value="1"/>
</dbReference>
<dbReference type="InterPro" id="IPR029060">
    <property type="entry name" value="PIN-like_dom_sf"/>
</dbReference>
<dbReference type="GO" id="GO:0000287">
    <property type="term" value="F:magnesium ion binding"/>
    <property type="evidence" value="ECO:0007669"/>
    <property type="project" value="UniProtKB-UniRule"/>
</dbReference>
<dbReference type="NCBIfam" id="TIGR00028">
    <property type="entry name" value="Mtu_PIN_fam"/>
    <property type="match status" value="1"/>
</dbReference>
<gene>
    <name evidence="5" type="primary">vapC</name>
    <name evidence="6" type="ORF">HY076_03645</name>
</gene>
<dbReference type="GO" id="GO:0016788">
    <property type="term" value="F:hydrolase activity, acting on ester bonds"/>
    <property type="evidence" value="ECO:0007669"/>
    <property type="project" value="InterPro"/>
</dbReference>
<sequence length="164" mass="17889">MIALDRTILACAVNRYAPEHARAAGLLEELANGPAPWAIAWPSVHGFLTLVTHPHAVARPLRPADAWAFVTNLRESGSMRLLAPTERHAAVVDELVASLPAEPGAAAGLETAAILREHGVRELLSADRGMRRFAFLSVRDPLHGEPWSPAAAPLRRYRRLTARY</sequence>
<dbReference type="Proteomes" id="UP000807850">
    <property type="component" value="Unassembled WGS sequence"/>
</dbReference>
<feature type="binding site" evidence="5">
    <location>
        <position position="5"/>
    </location>
    <ligand>
        <name>Mg(2+)</name>
        <dbReference type="ChEBI" id="CHEBI:18420"/>
    </ligand>
</feature>
<dbReference type="InterPro" id="IPR006226">
    <property type="entry name" value="Mtu_PIN"/>
</dbReference>
<dbReference type="EC" id="3.1.-.-" evidence="5"/>
<dbReference type="GO" id="GO:0090729">
    <property type="term" value="F:toxin activity"/>
    <property type="evidence" value="ECO:0007669"/>
    <property type="project" value="UniProtKB-KW"/>
</dbReference>
<evidence type="ECO:0000256" key="3">
    <source>
        <dbReference type="ARBA" id="ARBA00022723"/>
    </source>
</evidence>
<evidence type="ECO:0000256" key="4">
    <source>
        <dbReference type="ARBA" id="ARBA00022801"/>
    </source>
</evidence>
<keyword evidence="3 5" id="KW-0479">Metal-binding</keyword>
<protein>
    <recommendedName>
        <fullName evidence="5">Ribonuclease VapC</fullName>
        <shortName evidence="5">RNase VapC</shortName>
        <ecNumber evidence="5">3.1.-.-</ecNumber>
    </recommendedName>
    <alternativeName>
        <fullName evidence="5">Toxin VapC</fullName>
    </alternativeName>
</protein>
<name>A0A9D6QM38_UNCEI</name>
<comment type="function">
    <text evidence="5">Toxic component of a toxin-antitoxin (TA) system. An RNase.</text>
</comment>
<dbReference type="InterPro" id="IPR022907">
    <property type="entry name" value="VapC_family"/>
</dbReference>
<evidence type="ECO:0000256" key="2">
    <source>
        <dbReference type="ARBA" id="ARBA00022722"/>
    </source>
</evidence>
<evidence type="ECO:0000313" key="6">
    <source>
        <dbReference type="EMBL" id="MBI3539348.1"/>
    </source>
</evidence>
<accession>A0A9D6QM38</accession>